<keyword evidence="10 24" id="KW-0732">Signal</keyword>
<evidence type="ECO:0000256" key="15">
    <source>
        <dbReference type="ARBA" id="ARBA00022989"/>
    </source>
</evidence>
<dbReference type="Gene3D" id="1.10.510.10">
    <property type="entry name" value="Transferase(Phosphotransferase) domain 1"/>
    <property type="match status" value="1"/>
</dbReference>
<keyword evidence="15 23" id="KW-1133">Transmembrane helix</keyword>
<dbReference type="InterPro" id="IPR001245">
    <property type="entry name" value="Ser-Thr/Tyr_kinase_cat_dom"/>
</dbReference>
<evidence type="ECO:0000259" key="25">
    <source>
        <dbReference type="PROSITE" id="PS50011"/>
    </source>
</evidence>
<dbReference type="SUPFAM" id="SSF57302">
    <property type="entry name" value="Snake toxin-like"/>
    <property type="match status" value="1"/>
</dbReference>
<feature type="signal peptide" evidence="24">
    <location>
        <begin position="1"/>
        <end position="18"/>
    </location>
</feature>
<dbReference type="PROSITE" id="PS00107">
    <property type="entry name" value="PROTEIN_KINASE_ATP"/>
    <property type="match status" value="1"/>
</dbReference>
<evidence type="ECO:0000256" key="9">
    <source>
        <dbReference type="ARBA" id="ARBA00022723"/>
    </source>
</evidence>
<dbReference type="AlphaFoldDB" id="A0A811UVJ6"/>
<keyword evidence="6" id="KW-0723">Serine/threonine-protein kinase</keyword>
<proteinExistence type="inferred from homology"/>
<reference evidence="26" key="1">
    <citation type="submission" date="2020-11" db="EMBL/GenBank/DDBJ databases">
        <authorList>
            <person name="Whitehead M."/>
        </authorList>
    </citation>
    <scope>NUCLEOTIDE SEQUENCE</scope>
    <source>
        <strain evidence="26">EGII</strain>
    </source>
</reference>
<evidence type="ECO:0000313" key="27">
    <source>
        <dbReference type="Proteomes" id="UP000606786"/>
    </source>
</evidence>
<keyword evidence="27" id="KW-1185">Reference proteome</keyword>
<dbReference type="InterPro" id="IPR045860">
    <property type="entry name" value="Snake_toxin-like_sf"/>
</dbReference>
<dbReference type="GO" id="GO:0005524">
    <property type="term" value="F:ATP binding"/>
    <property type="evidence" value="ECO:0007669"/>
    <property type="project" value="UniProtKB-UniRule"/>
</dbReference>
<dbReference type="FunFam" id="1.10.510.10:FF:000487">
    <property type="entry name" value="Anti-Muellerian hormone type-2 receptor"/>
    <property type="match status" value="1"/>
</dbReference>
<feature type="transmembrane region" description="Helical" evidence="23">
    <location>
        <begin position="175"/>
        <end position="202"/>
    </location>
</feature>
<comment type="caution">
    <text evidence="26">The sequence shown here is derived from an EMBL/GenBank/DDBJ whole genome shotgun (WGS) entry which is preliminary data.</text>
</comment>
<dbReference type="Gene3D" id="2.10.60.10">
    <property type="entry name" value="CD59"/>
    <property type="match status" value="1"/>
</dbReference>
<feature type="chain" id="PRO_5033019044" description="receptor protein serine/threonine kinase" evidence="24">
    <location>
        <begin position="19"/>
        <end position="1000"/>
    </location>
</feature>
<keyword evidence="8 23" id="KW-0812">Transmembrane</keyword>
<dbReference type="InterPro" id="IPR000333">
    <property type="entry name" value="TGFB_receptor"/>
</dbReference>
<dbReference type="CDD" id="cd23618">
    <property type="entry name" value="TFP_LU_ECD_Wit"/>
    <property type="match status" value="1"/>
</dbReference>
<evidence type="ECO:0000256" key="23">
    <source>
        <dbReference type="SAM" id="Phobius"/>
    </source>
</evidence>
<name>A0A811UVJ6_CERCA</name>
<dbReference type="GO" id="GO:0043235">
    <property type="term" value="C:receptor complex"/>
    <property type="evidence" value="ECO:0007669"/>
    <property type="project" value="TreeGrafter"/>
</dbReference>
<dbReference type="EMBL" id="CAJHJT010000034">
    <property type="protein sequence ID" value="CAD7002704.1"/>
    <property type="molecule type" value="Genomic_DNA"/>
</dbReference>
<evidence type="ECO:0000256" key="22">
    <source>
        <dbReference type="SAM" id="MobiDB-lite"/>
    </source>
</evidence>
<dbReference type="KEGG" id="ccat:101460483"/>
<evidence type="ECO:0000313" key="26">
    <source>
        <dbReference type="EMBL" id="CAD7002704.1"/>
    </source>
</evidence>
<evidence type="ECO:0000256" key="24">
    <source>
        <dbReference type="SAM" id="SignalP"/>
    </source>
</evidence>
<evidence type="ECO:0000256" key="18">
    <source>
        <dbReference type="ARBA" id="ARBA00023180"/>
    </source>
</evidence>
<sequence length="1000" mass="111334">MSPFRWVCCFVLFACAQAIAPERPFACMSYMEDEKFINDDDDFDEYSSNGVQTQYSAENLNTPDVEDAPLEPAVPHRRICQTDYTFCFALWRQHQNGTRIEKQGCWKESTERNATCSQTECTSSAPTSRNNSLYYCCCSGDSCNKNVAVVEPAPLQLSKPIYGADKNVSIRFADAGLGIVLTVIIVLILCLSVSGFAAYCYVHKIKDKTVPEEAPLAPSGPGYSSNLRNVDNINLICMLGNGKYGTVMKGLLHDKEVAVKIFPDSHYPYYINERNIYSLPMMDSPSLLTYFGYDERHTMDGKIEYQLVLSLAPLGCLQDWLIANTMNFEIFCGMAKSITRGLSHLHTEISRGDEYKPCVAHRDFNSRNVLVKADRTCCIADFGFALKVFGSKYEYRGEVAVAETKSINEVGTLRYMAPELLEGAVNLRDCETSLKQMDVYALGLVLWEVATRCTDFYPPAQMTPAYRAPYEQEVGTHPTFDQMQALVVRHKARPLFPAGWGGGAAAKLLKDTCEDCWDHDAEARLTSLCAEERMQEAAGLRPRYSHTQSPSPLLSANNLLDNDQVDSAVLISMDACHSETATMLQPPPNQKLLPRVQSMDSELSGVPAHTEKNHLINTQQQLQPYQGRNPCQERNLAPVATRPPQILVEKSKKHSFQTGQENSFSCLEDDVSVEDLISGGSTKKISNFMTDNTSSMGEGFPKQHNTDRKLRGWHGVRALIQKKLFRKSDVSADVYQQQFGYSDEKSNLVDNRYAAVVKGLDNNGSERLAKAATVSYIDDRQRSNNGVAATKTTMLTDVYPHTRRPNNLDLSPMNGTTVVLGETGTPLNITAYNKSNLIQRSIAEECNSDTALPKVRLQQLDTRTSTPCHVVPRSLSTSLIKHMNRNNNNLTKSELNASHIAKCPKAVPSNAPQTPATPTVQTAGRLTAPNHADILFRRQRSLEMFREVFSGRGSTDKLRDPSQRVKTPGDVPPSVRKVRASKTLSLYDDRMMDSSTLNIL</sequence>
<evidence type="ECO:0000256" key="2">
    <source>
        <dbReference type="ARBA" id="ARBA00001946"/>
    </source>
</evidence>
<dbReference type="Proteomes" id="UP000606786">
    <property type="component" value="Unassembled WGS sequence"/>
</dbReference>
<dbReference type="GO" id="GO:0005886">
    <property type="term" value="C:plasma membrane"/>
    <property type="evidence" value="ECO:0007669"/>
    <property type="project" value="TreeGrafter"/>
</dbReference>
<protein>
    <recommendedName>
        <fullName evidence="5">receptor protein serine/threonine kinase</fullName>
        <ecNumber evidence="5">2.7.11.30</ecNumber>
    </recommendedName>
</protein>
<accession>A0A811UVJ6</accession>
<dbReference type="PANTHER" id="PTHR23255">
    <property type="entry name" value="TRANSFORMING GROWTH FACTOR-BETA RECEPTOR TYPE I AND II"/>
    <property type="match status" value="1"/>
</dbReference>
<feature type="binding site" evidence="21">
    <location>
        <position position="260"/>
    </location>
    <ligand>
        <name>ATP</name>
        <dbReference type="ChEBI" id="CHEBI:30616"/>
    </ligand>
</feature>
<evidence type="ECO:0000256" key="13">
    <source>
        <dbReference type="ARBA" id="ARBA00022840"/>
    </source>
</evidence>
<dbReference type="FunFam" id="3.30.200.20:FF:000094">
    <property type="entry name" value="Serine/threonine-protein kinase receptor"/>
    <property type="match status" value="1"/>
</dbReference>
<keyword evidence="13 21" id="KW-0067">ATP-binding</keyword>
<dbReference type="PROSITE" id="PS50011">
    <property type="entry name" value="PROTEIN_KINASE_DOM"/>
    <property type="match status" value="1"/>
</dbReference>
<evidence type="ECO:0000256" key="21">
    <source>
        <dbReference type="PROSITE-ProRule" id="PRU10141"/>
    </source>
</evidence>
<gene>
    <name evidence="26" type="ORF">CCAP1982_LOCUS11181</name>
</gene>
<comment type="similarity">
    <text evidence="4">Belongs to the protein kinase superfamily. TKL Ser/Thr protein kinase family. TGFB receptor subfamily.</text>
</comment>
<dbReference type="InterPro" id="IPR011009">
    <property type="entry name" value="Kinase-like_dom_sf"/>
</dbReference>
<evidence type="ECO:0000256" key="10">
    <source>
        <dbReference type="ARBA" id="ARBA00022729"/>
    </source>
</evidence>
<evidence type="ECO:0000256" key="17">
    <source>
        <dbReference type="ARBA" id="ARBA00023170"/>
    </source>
</evidence>
<dbReference type="Gene3D" id="3.30.200.20">
    <property type="entry name" value="Phosphorylase Kinase, domain 1"/>
    <property type="match status" value="1"/>
</dbReference>
<dbReference type="Pfam" id="PF07714">
    <property type="entry name" value="PK_Tyr_Ser-Thr"/>
    <property type="match status" value="1"/>
</dbReference>
<feature type="compositionally biased region" description="Basic and acidic residues" evidence="22">
    <location>
        <begin position="954"/>
        <end position="963"/>
    </location>
</feature>
<feature type="domain" description="Protein kinase" evidence="25">
    <location>
        <begin position="233"/>
        <end position="544"/>
    </location>
</feature>
<dbReference type="GO" id="GO:0005024">
    <property type="term" value="F:transforming growth factor beta receptor activity"/>
    <property type="evidence" value="ECO:0007669"/>
    <property type="project" value="TreeGrafter"/>
</dbReference>
<dbReference type="CDD" id="cd14054">
    <property type="entry name" value="STKc_BMPR2_AMHR2"/>
    <property type="match status" value="1"/>
</dbReference>
<dbReference type="InterPro" id="IPR000472">
    <property type="entry name" value="Activin_recp"/>
</dbReference>
<keyword evidence="9" id="KW-0479">Metal-binding</keyword>
<comment type="subcellular location">
    <subcellularLocation>
        <location evidence="3">Membrane</location>
        <topology evidence="3">Single-pass type I membrane protein</topology>
    </subcellularLocation>
</comment>
<comment type="catalytic activity">
    <reaction evidence="19">
        <text>L-seryl-[receptor-protein] + ATP = O-phospho-L-seryl-[receptor-protein] + ADP + H(+)</text>
        <dbReference type="Rhea" id="RHEA:18673"/>
        <dbReference type="Rhea" id="RHEA-COMP:11022"/>
        <dbReference type="Rhea" id="RHEA-COMP:11023"/>
        <dbReference type="ChEBI" id="CHEBI:15378"/>
        <dbReference type="ChEBI" id="CHEBI:29999"/>
        <dbReference type="ChEBI" id="CHEBI:30616"/>
        <dbReference type="ChEBI" id="CHEBI:83421"/>
        <dbReference type="ChEBI" id="CHEBI:456216"/>
        <dbReference type="EC" id="2.7.11.30"/>
    </reaction>
</comment>
<evidence type="ECO:0000256" key="7">
    <source>
        <dbReference type="ARBA" id="ARBA00022679"/>
    </source>
</evidence>
<dbReference type="PANTHER" id="PTHR23255:SF100">
    <property type="entry name" value="RECEPTOR PROTEIN SERINE_THREONINE KINASE"/>
    <property type="match status" value="1"/>
</dbReference>
<evidence type="ECO:0000256" key="6">
    <source>
        <dbReference type="ARBA" id="ARBA00022527"/>
    </source>
</evidence>
<evidence type="ECO:0000256" key="3">
    <source>
        <dbReference type="ARBA" id="ARBA00004479"/>
    </source>
</evidence>
<dbReference type="InterPro" id="IPR017441">
    <property type="entry name" value="Protein_kinase_ATP_BS"/>
</dbReference>
<dbReference type="SUPFAM" id="SSF56112">
    <property type="entry name" value="Protein kinase-like (PK-like)"/>
    <property type="match status" value="1"/>
</dbReference>
<evidence type="ECO:0000256" key="16">
    <source>
        <dbReference type="ARBA" id="ARBA00023136"/>
    </source>
</evidence>
<keyword evidence="7" id="KW-0808">Transferase</keyword>
<feature type="region of interest" description="Disordered" evidence="22">
    <location>
        <begin position="952"/>
        <end position="974"/>
    </location>
</feature>
<dbReference type="OrthoDB" id="669224at2759"/>
<evidence type="ECO:0000256" key="4">
    <source>
        <dbReference type="ARBA" id="ARBA00009605"/>
    </source>
</evidence>
<keyword evidence="17" id="KW-0675">Receptor</keyword>
<evidence type="ECO:0000256" key="1">
    <source>
        <dbReference type="ARBA" id="ARBA00001936"/>
    </source>
</evidence>
<keyword evidence="14" id="KW-0460">Magnesium</keyword>
<evidence type="ECO:0000256" key="11">
    <source>
        <dbReference type="ARBA" id="ARBA00022741"/>
    </source>
</evidence>
<evidence type="ECO:0000256" key="5">
    <source>
        <dbReference type="ARBA" id="ARBA00012401"/>
    </source>
</evidence>
<comment type="cofactor">
    <cofactor evidence="1">
        <name>Mn(2+)</name>
        <dbReference type="ChEBI" id="CHEBI:29035"/>
    </cofactor>
</comment>
<organism evidence="26 27">
    <name type="scientific">Ceratitis capitata</name>
    <name type="common">Mediterranean fruit fly</name>
    <name type="synonym">Tephritis capitata</name>
    <dbReference type="NCBI Taxonomy" id="7213"/>
    <lineage>
        <taxon>Eukaryota</taxon>
        <taxon>Metazoa</taxon>
        <taxon>Ecdysozoa</taxon>
        <taxon>Arthropoda</taxon>
        <taxon>Hexapoda</taxon>
        <taxon>Insecta</taxon>
        <taxon>Pterygota</taxon>
        <taxon>Neoptera</taxon>
        <taxon>Endopterygota</taxon>
        <taxon>Diptera</taxon>
        <taxon>Brachycera</taxon>
        <taxon>Muscomorpha</taxon>
        <taxon>Tephritoidea</taxon>
        <taxon>Tephritidae</taxon>
        <taxon>Ceratitis</taxon>
        <taxon>Ceratitis</taxon>
    </lineage>
</organism>
<evidence type="ECO:0000256" key="19">
    <source>
        <dbReference type="ARBA" id="ARBA00047681"/>
    </source>
</evidence>
<dbReference type="GO" id="GO:0030509">
    <property type="term" value="P:BMP signaling pathway"/>
    <property type="evidence" value="ECO:0007669"/>
    <property type="project" value="TreeGrafter"/>
</dbReference>
<comment type="cofactor">
    <cofactor evidence="2">
        <name>Mg(2+)</name>
        <dbReference type="ChEBI" id="CHEBI:18420"/>
    </cofactor>
</comment>
<evidence type="ECO:0000256" key="12">
    <source>
        <dbReference type="ARBA" id="ARBA00022777"/>
    </source>
</evidence>
<keyword evidence="12" id="KW-0418">Kinase</keyword>
<evidence type="ECO:0000256" key="14">
    <source>
        <dbReference type="ARBA" id="ARBA00022842"/>
    </source>
</evidence>
<keyword evidence="18" id="KW-0325">Glycoprotein</keyword>
<dbReference type="Pfam" id="PF01064">
    <property type="entry name" value="Activin_recp"/>
    <property type="match status" value="1"/>
</dbReference>
<keyword evidence="11 21" id="KW-0547">Nucleotide-binding</keyword>
<evidence type="ECO:0000256" key="8">
    <source>
        <dbReference type="ARBA" id="ARBA00022692"/>
    </source>
</evidence>
<comment type="catalytic activity">
    <reaction evidence="20">
        <text>L-threonyl-[receptor-protein] + ATP = O-phospho-L-threonyl-[receptor-protein] + ADP + H(+)</text>
        <dbReference type="Rhea" id="RHEA:44880"/>
        <dbReference type="Rhea" id="RHEA-COMP:11024"/>
        <dbReference type="Rhea" id="RHEA-COMP:11025"/>
        <dbReference type="ChEBI" id="CHEBI:15378"/>
        <dbReference type="ChEBI" id="CHEBI:30013"/>
        <dbReference type="ChEBI" id="CHEBI:30616"/>
        <dbReference type="ChEBI" id="CHEBI:61977"/>
        <dbReference type="ChEBI" id="CHEBI:456216"/>
        <dbReference type="EC" id="2.7.11.30"/>
    </reaction>
</comment>
<keyword evidence="16 23" id="KW-0472">Membrane</keyword>
<evidence type="ECO:0000256" key="20">
    <source>
        <dbReference type="ARBA" id="ARBA00048773"/>
    </source>
</evidence>
<dbReference type="EC" id="2.7.11.30" evidence="5"/>
<dbReference type="InterPro" id="IPR000719">
    <property type="entry name" value="Prot_kinase_dom"/>
</dbReference>